<name>A0AAN6LXL4_9PLEO</name>
<protein>
    <submittedName>
        <fullName evidence="2">Uncharacterized protein</fullName>
    </submittedName>
</protein>
<feature type="compositionally biased region" description="Polar residues" evidence="1">
    <location>
        <begin position="112"/>
        <end position="122"/>
    </location>
</feature>
<proteinExistence type="predicted"/>
<evidence type="ECO:0000313" key="3">
    <source>
        <dbReference type="Proteomes" id="UP001280581"/>
    </source>
</evidence>
<dbReference type="AlphaFoldDB" id="A0AAN6LXL4"/>
<evidence type="ECO:0000313" key="2">
    <source>
        <dbReference type="EMBL" id="KAK3209633.1"/>
    </source>
</evidence>
<evidence type="ECO:0000256" key="1">
    <source>
        <dbReference type="SAM" id="MobiDB-lite"/>
    </source>
</evidence>
<keyword evidence="3" id="KW-1185">Reference proteome</keyword>
<accession>A0AAN6LXL4</accession>
<dbReference type="Proteomes" id="UP001280581">
    <property type="component" value="Unassembled WGS sequence"/>
</dbReference>
<dbReference type="EMBL" id="WVTA01000005">
    <property type="protein sequence ID" value="KAK3209633.1"/>
    <property type="molecule type" value="Genomic_DNA"/>
</dbReference>
<feature type="region of interest" description="Disordered" evidence="1">
    <location>
        <begin position="89"/>
        <end position="131"/>
    </location>
</feature>
<comment type="caution">
    <text evidence="2">The sequence shown here is derived from an EMBL/GenBank/DDBJ whole genome shotgun (WGS) entry which is preliminary data.</text>
</comment>
<sequence length="131" mass="14653">MAYNLDDLDQHMANLRSTLRFFTDSLERTDHNSPDWLAPDLISLRNQSGRLQESMQNFRAQLLTTGLAEKKVTPPSRASALVWKLTSADPQAVEQPSKPRRLVPSLPRRHTFTSFATSTITGSDADRGAES</sequence>
<gene>
    <name evidence="2" type="ORF">GRF29_44g213973</name>
</gene>
<organism evidence="2 3">
    <name type="scientific">Pseudopithomyces chartarum</name>
    <dbReference type="NCBI Taxonomy" id="1892770"/>
    <lineage>
        <taxon>Eukaryota</taxon>
        <taxon>Fungi</taxon>
        <taxon>Dikarya</taxon>
        <taxon>Ascomycota</taxon>
        <taxon>Pezizomycotina</taxon>
        <taxon>Dothideomycetes</taxon>
        <taxon>Pleosporomycetidae</taxon>
        <taxon>Pleosporales</taxon>
        <taxon>Massarineae</taxon>
        <taxon>Didymosphaeriaceae</taxon>
        <taxon>Pseudopithomyces</taxon>
    </lineage>
</organism>
<reference evidence="2 3" key="1">
    <citation type="submission" date="2021-02" db="EMBL/GenBank/DDBJ databases">
        <title>Genome assembly of Pseudopithomyces chartarum.</title>
        <authorList>
            <person name="Jauregui R."/>
            <person name="Singh J."/>
            <person name="Voisey C."/>
        </authorList>
    </citation>
    <scope>NUCLEOTIDE SEQUENCE [LARGE SCALE GENOMIC DNA]</scope>
    <source>
        <strain evidence="2 3">AGR01</strain>
    </source>
</reference>